<proteinExistence type="predicted"/>
<gene>
    <name evidence="4" type="ORF">EI546_00495</name>
</gene>
<name>A0A410FZA9_9FLAO</name>
<dbReference type="Pfam" id="PF18962">
    <property type="entry name" value="Por_Secre_tail"/>
    <property type="match status" value="1"/>
</dbReference>
<feature type="domain" description="Secretion system C-terminal sorting" evidence="3">
    <location>
        <begin position="216"/>
        <end position="283"/>
    </location>
</feature>
<evidence type="ECO:0000313" key="4">
    <source>
        <dbReference type="EMBL" id="QAA80306.1"/>
    </source>
</evidence>
<dbReference type="EMBL" id="CP034951">
    <property type="protein sequence ID" value="QAA80306.1"/>
    <property type="molecule type" value="Genomic_DNA"/>
</dbReference>
<evidence type="ECO:0000313" key="5">
    <source>
        <dbReference type="Proteomes" id="UP000285517"/>
    </source>
</evidence>
<dbReference type="NCBIfam" id="TIGR04183">
    <property type="entry name" value="Por_Secre_tail"/>
    <property type="match status" value="1"/>
</dbReference>
<dbReference type="InterPro" id="IPR026444">
    <property type="entry name" value="Secre_tail"/>
</dbReference>
<keyword evidence="1 2" id="KW-0732">Signal</keyword>
<dbReference type="Proteomes" id="UP000285517">
    <property type="component" value="Chromosome"/>
</dbReference>
<sequence>MKKITLIMFALATSFVFAQSATNAESILSQTSGAIGDGGVACGDQGAGTTGDNLYFRSYYLYDYGVRGIVQATGLEFFVSTATGSTALQVMVFDMEGFPGGFDATNMPVPLASASLTVTSAQVGTMVRADFDSPAIVDEDTTLVALVYETDGQTAQFYLGTAAAEDAPSYLASVACEINNPVPVAVIGFPDARHVINVIVDDVVAVGDNLAEMVSIFPNPTSSVLNINLPSNIEVLSSALVDVLGRTTGVVYSNGQMDVSGLSQGVYFLKLETTQGSLTQRIVKQ</sequence>
<dbReference type="KEGG" id="aev:EI546_00495"/>
<evidence type="ECO:0000256" key="1">
    <source>
        <dbReference type="ARBA" id="ARBA00022729"/>
    </source>
</evidence>
<reference evidence="4 5" key="1">
    <citation type="submission" date="2019-01" db="EMBL/GenBank/DDBJ databases">
        <title>Complete genome sequencing of Aequorivita sp. H23M31.</title>
        <authorList>
            <person name="Bae J.-W."/>
        </authorList>
    </citation>
    <scope>NUCLEOTIDE SEQUENCE [LARGE SCALE GENOMIC DNA]</scope>
    <source>
        <strain evidence="4 5">H23M31</strain>
    </source>
</reference>
<feature type="chain" id="PRO_5019267247" evidence="2">
    <location>
        <begin position="19"/>
        <end position="285"/>
    </location>
</feature>
<protein>
    <submittedName>
        <fullName evidence="4">T9SS type A sorting domain-containing protein</fullName>
    </submittedName>
</protein>
<dbReference type="AlphaFoldDB" id="A0A410FZA9"/>
<organism evidence="4 5">
    <name type="scientific">Aequorivita ciconiae</name>
    <dbReference type="NCBI Taxonomy" id="2494375"/>
    <lineage>
        <taxon>Bacteria</taxon>
        <taxon>Pseudomonadati</taxon>
        <taxon>Bacteroidota</taxon>
        <taxon>Flavobacteriia</taxon>
        <taxon>Flavobacteriales</taxon>
        <taxon>Flavobacteriaceae</taxon>
        <taxon>Aequorivita</taxon>
    </lineage>
</organism>
<dbReference type="OrthoDB" id="1405746at2"/>
<feature type="signal peptide" evidence="2">
    <location>
        <begin position="1"/>
        <end position="18"/>
    </location>
</feature>
<accession>A0A410FZA9</accession>
<keyword evidence="5" id="KW-1185">Reference proteome</keyword>
<evidence type="ECO:0000256" key="2">
    <source>
        <dbReference type="SAM" id="SignalP"/>
    </source>
</evidence>
<evidence type="ECO:0000259" key="3">
    <source>
        <dbReference type="Pfam" id="PF18962"/>
    </source>
</evidence>